<organism evidence="1 2">
    <name type="scientific">Pneumocystis oryctolagi</name>
    <dbReference type="NCBI Taxonomy" id="42067"/>
    <lineage>
        <taxon>Eukaryota</taxon>
        <taxon>Fungi</taxon>
        <taxon>Dikarya</taxon>
        <taxon>Ascomycota</taxon>
        <taxon>Taphrinomycotina</taxon>
        <taxon>Pneumocystomycetes</taxon>
        <taxon>Pneumocystaceae</taxon>
        <taxon>Pneumocystis</taxon>
    </lineage>
</organism>
<reference evidence="1 2" key="1">
    <citation type="journal article" date="2021" name="Commun. Biol.">
        <title>Genomic insights into the host specific adaptation of the Pneumocystis genus.</title>
        <authorList>
            <person name="Cisse O.H."/>
            <person name="Ma L."/>
            <person name="Dekker J.P."/>
            <person name="Khil P.P."/>
            <person name="Youn J.-H."/>
            <person name="Brenchley J.M."/>
            <person name="Blair R."/>
            <person name="Pahar B."/>
            <person name="Chabe M."/>
            <person name="Van Rompay K.K.A."/>
            <person name="Keesler R."/>
            <person name="Sukura A."/>
            <person name="Hirsch V."/>
            <person name="Kutty G."/>
            <person name="Liu Y."/>
            <person name="Peng L."/>
            <person name="Chen J."/>
            <person name="Song J."/>
            <person name="Weissenbacher-Lang C."/>
            <person name="Xu J."/>
            <person name="Upham N.S."/>
            <person name="Stajich J.E."/>
            <person name="Cuomo C.A."/>
            <person name="Cushion M.T."/>
            <person name="Kovacs J.A."/>
        </authorList>
    </citation>
    <scope>NUCLEOTIDE SEQUENCE [LARGE SCALE GENOMIC DNA]</scope>
    <source>
        <strain evidence="1 2">RABM</strain>
    </source>
</reference>
<evidence type="ECO:0000313" key="1">
    <source>
        <dbReference type="EMBL" id="KAG4304827.1"/>
    </source>
</evidence>
<sequence length="79" mass="9241">MLTLNKFFLKLFKPVNKIALEDQDASFLMFFNEISPEIHNHEKYKATIDKKNVFILTLETLMNINIPLKRSNLSSDVLL</sequence>
<name>A0ACB7CEB1_9ASCO</name>
<protein>
    <submittedName>
        <fullName evidence="1">Uncharacterized protein</fullName>
    </submittedName>
</protein>
<proteinExistence type="predicted"/>
<gene>
    <name evidence="1" type="ORF">PORY_001880</name>
</gene>
<evidence type="ECO:0000313" key="2">
    <source>
        <dbReference type="Proteomes" id="UP000768646"/>
    </source>
</evidence>
<comment type="caution">
    <text evidence="1">The sequence shown here is derived from an EMBL/GenBank/DDBJ whole genome shotgun (WGS) entry which is preliminary data.</text>
</comment>
<keyword evidence="2" id="KW-1185">Reference proteome</keyword>
<dbReference type="Proteomes" id="UP000768646">
    <property type="component" value="Unassembled WGS sequence"/>
</dbReference>
<dbReference type="EMBL" id="JABTEG010000006">
    <property type="protein sequence ID" value="KAG4304827.1"/>
    <property type="molecule type" value="Genomic_DNA"/>
</dbReference>
<accession>A0ACB7CEB1</accession>